<evidence type="ECO:0000313" key="1">
    <source>
        <dbReference type="EMBL" id="KAK8848048.1"/>
    </source>
</evidence>
<comment type="caution">
    <text evidence="1">The sequence shown here is derived from an EMBL/GenBank/DDBJ whole genome shotgun (WGS) entry which is preliminary data.</text>
</comment>
<keyword evidence="2" id="KW-1185">Reference proteome</keyword>
<sequence length="366" mass="42904">MKKKPKNDDILKFSNSRRVDYHQYIDSVLDSLRPNEIEEVFKLRQWLLNVKHYTEEQAADYLFKRYASLDNVPPEVWISLEEEDNQEDNDINYDEGIDLSEDELLFTDAGSGQAKNVSNLASTSKILKIGGTFEVWPYERYKLSSALPAEDLFITDLMNPIEIISQSDMQNLMNLTKYIFFDQIELKDIKKCIPYQTDAIVIDPPIGYNGFSINDFYKICQFFKSSLKEAFIFIWTDSNNFSAINNAALKAELYFCDTITVEMLDDRLNYFEVVGQFGLINRSKTIYIFRTTELKRENFIHQKSRDANFGIFKPNMKSRGRLGTPQVPHQIAESMLPERRKKKIFVELWPTRLSPRPNWVYIDERC</sequence>
<organism evidence="1 2">
    <name type="scientific">Tritrichomonas musculus</name>
    <dbReference type="NCBI Taxonomy" id="1915356"/>
    <lineage>
        <taxon>Eukaryota</taxon>
        <taxon>Metamonada</taxon>
        <taxon>Parabasalia</taxon>
        <taxon>Tritrichomonadida</taxon>
        <taxon>Tritrichomonadidae</taxon>
        <taxon>Tritrichomonas</taxon>
    </lineage>
</organism>
<dbReference type="EMBL" id="JAPFFF010000027">
    <property type="protein sequence ID" value="KAK8848048.1"/>
    <property type="molecule type" value="Genomic_DNA"/>
</dbReference>
<name>A0ABR2HIM3_9EUKA</name>
<protein>
    <submittedName>
        <fullName evidence="1">Uncharacterized protein</fullName>
    </submittedName>
</protein>
<dbReference type="Proteomes" id="UP001470230">
    <property type="component" value="Unassembled WGS sequence"/>
</dbReference>
<gene>
    <name evidence="1" type="ORF">M9Y10_019103</name>
</gene>
<reference evidence="1 2" key="1">
    <citation type="submission" date="2024-04" db="EMBL/GenBank/DDBJ databases">
        <title>Tritrichomonas musculus Genome.</title>
        <authorList>
            <person name="Alves-Ferreira E."/>
            <person name="Grigg M."/>
            <person name="Lorenzi H."/>
            <person name="Galac M."/>
        </authorList>
    </citation>
    <scope>NUCLEOTIDE SEQUENCE [LARGE SCALE GENOMIC DNA]</scope>
    <source>
        <strain evidence="1 2">EAF2021</strain>
    </source>
</reference>
<accession>A0ABR2HIM3</accession>
<evidence type="ECO:0000313" key="2">
    <source>
        <dbReference type="Proteomes" id="UP001470230"/>
    </source>
</evidence>
<proteinExistence type="predicted"/>